<feature type="transmembrane region" description="Helical" evidence="14">
    <location>
        <begin position="262"/>
        <end position="283"/>
    </location>
</feature>
<feature type="transmembrane region" description="Helical" evidence="14">
    <location>
        <begin position="113"/>
        <end position="132"/>
    </location>
</feature>
<reference evidence="16" key="1">
    <citation type="submission" date="2007-04" db="EMBL/GenBank/DDBJ databases">
        <title>Annotation of Pediculus humanus corporis strain USDA.</title>
        <authorList>
            <person name="Kirkness E."/>
            <person name="Hannick L."/>
            <person name="Hass B."/>
            <person name="Bruggner R."/>
            <person name="Lawson D."/>
            <person name="Bidwell S."/>
            <person name="Joardar V."/>
            <person name="Caler E."/>
            <person name="Walenz B."/>
            <person name="Inman J."/>
            <person name="Schobel S."/>
            <person name="Galinsky K."/>
            <person name="Amedeo P."/>
            <person name="Strausberg R."/>
        </authorList>
    </citation>
    <scope>NUCLEOTIDE SEQUENCE</scope>
    <source>
        <strain evidence="16">USDA</strain>
    </source>
</reference>
<organism>
    <name type="scientific">Pediculus humanus subsp. corporis</name>
    <name type="common">Body louse</name>
    <dbReference type="NCBI Taxonomy" id="121224"/>
    <lineage>
        <taxon>Eukaryota</taxon>
        <taxon>Metazoa</taxon>
        <taxon>Ecdysozoa</taxon>
        <taxon>Arthropoda</taxon>
        <taxon>Hexapoda</taxon>
        <taxon>Insecta</taxon>
        <taxon>Pterygota</taxon>
        <taxon>Neoptera</taxon>
        <taxon>Paraneoptera</taxon>
        <taxon>Psocodea</taxon>
        <taxon>Troctomorpha</taxon>
        <taxon>Phthiraptera</taxon>
        <taxon>Anoplura</taxon>
        <taxon>Pediculidae</taxon>
        <taxon>Pediculus</taxon>
    </lineage>
</organism>
<dbReference type="KEGG" id="phu:Phum_PHUM128330"/>
<dbReference type="InParanoid" id="E0VE44"/>
<feature type="transmembrane region" description="Helical" evidence="14">
    <location>
        <begin position="144"/>
        <end position="166"/>
    </location>
</feature>
<dbReference type="PANTHER" id="PTHR11351:SF61">
    <property type="entry name" value="RH14937P"/>
    <property type="match status" value="1"/>
</dbReference>
<dbReference type="InterPro" id="IPR005804">
    <property type="entry name" value="FA_desaturase_dom"/>
</dbReference>
<feature type="compositionally biased region" description="Basic and acidic residues" evidence="13">
    <location>
        <begin position="50"/>
        <end position="60"/>
    </location>
</feature>
<proteinExistence type="inferred from homology"/>
<dbReference type="CDD" id="cd03505">
    <property type="entry name" value="Delta9-FADS-like"/>
    <property type="match status" value="1"/>
</dbReference>
<dbReference type="HOGENOM" id="CLU_027359_0_2_1"/>
<feature type="transmembrane region" description="Helical" evidence="14">
    <location>
        <begin position="229"/>
        <end position="250"/>
    </location>
</feature>
<evidence type="ECO:0000256" key="1">
    <source>
        <dbReference type="ARBA" id="ARBA00004141"/>
    </source>
</evidence>
<feature type="compositionally biased region" description="Basic and acidic residues" evidence="13">
    <location>
        <begin position="376"/>
        <end position="385"/>
    </location>
</feature>
<evidence type="ECO:0000256" key="11">
    <source>
        <dbReference type="ARBA" id="ARBA00023160"/>
    </source>
</evidence>
<evidence type="ECO:0000256" key="12">
    <source>
        <dbReference type="RuleBase" id="RU000581"/>
    </source>
</evidence>
<dbReference type="VEuPathDB" id="VectorBase:PHUM128330"/>
<keyword evidence="6 14" id="KW-1133">Transmembrane helix</keyword>
<evidence type="ECO:0000256" key="9">
    <source>
        <dbReference type="ARBA" id="ARBA00023098"/>
    </source>
</evidence>
<keyword evidence="8" id="KW-0408">Iron</keyword>
<dbReference type="RefSeq" id="XP_002424388.1">
    <property type="nucleotide sequence ID" value="XM_002424343.1"/>
</dbReference>
<dbReference type="AlphaFoldDB" id="E0VE44"/>
<gene>
    <name evidence="17" type="primary">8233953</name>
    <name evidence="16" type="ORF">Phum_PHUM128330</name>
</gene>
<dbReference type="OMA" id="ADPIVMW"/>
<keyword evidence="7 12" id="KW-0560">Oxidoreductase</keyword>
<evidence type="ECO:0000256" key="3">
    <source>
        <dbReference type="ARBA" id="ARBA00022516"/>
    </source>
</evidence>
<dbReference type="OrthoDB" id="10260134at2759"/>
<keyword evidence="11 12" id="KW-0275">Fatty acid biosynthesis</keyword>
<dbReference type="Proteomes" id="UP000009046">
    <property type="component" value="Unassembled WGS sequence"/>
</dbReference>
<sequence>MTPDESGPVETTITWNEESKKKNENGGVVGGEDGNSRRRKVDNSDNNGDNEMKSDNRRPSVNVIEEKNVGMDCEKIKFEPQVKWLDLSGLLFVHLGCIYGLYLLVLSRSFKNYIWLFFSIYASGFGITAGVHRLWSHRAYKANYPLQLLLLILFTISGQRDVYAWVLDHRVHHKYTETDADPHNAKRGFMFSHVGWIFLTPHPDVVEKRIQADMRDLESDPLIMWHKKYYIPLFLALAVALPVIVPIYLWNEPLWTSFWINFNVRYAITLNIAFFVNSVAHIWGQRPYDKYINSADNVSVSIAALGEGWHNYHHVFPYDYKAGELGNYTFNPTTGFIDFFAKIGWAWDRKFVSTEMVSRRKKRTGDGSKTPVWGWGDKDMPKEDYAELSSQH</sequence>
<evidence type="ECO:0000256" key="5">
    <source>
        <dbReference type="ARBA" id="ARBA00022832"/>
    </source>
</evidence>
<dbReference type="GO" id="GO:0004768">
    <property type="term" value="F:stearoyl-CoA 9-desaturase activity"/>
    <property type="evidence" value="ECO:0007669"/>
    <property type="project" value="UniProtKB-EC"/>
</dbReference>
<evidence type="ECO:0000313" key="17">
    <source>
        <dbReference type="EnsemblMetazoa" id="PHUM128330-PA"/>
    </source>
</evidence>
<feature type="region of interest" description="Disordered" evidence="13">
    <location>
        <begin position="362"/>
        <end position="392"/>
    </location>
</feature>
<keyword evidence="4 12" id="KW-0812">Transmembrane</keyword>
<keyword evidence="9" id="KW-0443">Lipid metabolism</keyword>
<dbReference type="GO" id="GO:0005506">
    <property type="term" value="F:iron ion binding"/>
    <property type="evidence" value="ECO:0007669"/>
    <property type="project" value="TreeGrafter"/>
</dbReference>
<evidence type="ECO:0000313" key="18">
    <source>
        <dbReference type="Proteomes" id="UP000009046"/>
    </source>
</evidence>
<keyword evidence="18" id="KW-1185">Reference proteome</keyword>
<keyword evidence="5" id="KW-0276">Fatty acid metabolism</keyword>
<evidence type="ECO:0000256" key="8">
    <source>
        <dbReference type="ARBA" id="ARBA00023004"/>
    </source>
</evidence>
<dbReference type="PANTHER" id="PTHR11351">
    <property type="entry name" value="ACYL-COA DESATURASE"/>
    <property type="match status" value="1"/>
</dbReference>
<dbReference type="FunCoup" id="E0VE44">
    <property type="interactions" value="79"/>
</dbReference>
<evidence type="ECO:0000256" key="13">
    <source>
        <dbReference type="SAM" id="MobiDB-lite"/>
    </source>
</evidence>
<dbReference type="EMBL" id="DS235088">
    <property type="protein sequence ID" value="EEB11650.1"/>
    <property type="molecule type" value="Genomic_DNA"/>
</dbReference>
<comment type="similarity">
    <text evidence="2 12">Belongs to the fatty acid desaturase type 1 family.</text>
</comment>
<comment type="domain">
    <text evidence="12">The histidine box domains are involved in binding the catalytic metal ions.</text>
</comment>
<feature type="domain" description="Fatty acid desaturase" evidence="15">
    <location>
        <begin position="115"/>
        <end position="318"/>
    </location>
</feature>
<evidence type="ECO:0000256" key="7">
    <source>
        <dbReference type="ARBA" id="ARBA00023002"/>
    </source>
</evidence>
<protein>
    <submittedName>
        <fullName evidence="16 17">Fatty acid desaturase, putative</fullName>
        <ecNumber evidence="16">1.14.19.1</ecNumber>
    </submittedName>
</protein>
<dbReference type="GO" id="GO:0005789">
    <property type="term" value="C:endoplasmic reticulum membrane"/>
    <property type="evidence" value="ECO:0007669"/>
    <property type="project" value="TreeGrafter"/>
</dbReference>
<keyword evidence="10 14" id="KW-0472">Membrane</keyword>
<dbReference type="GO" id="GO:0006636">
    <property type="term" value="P:unsaturated fatty acid biosynthetic process"/>
    <property type="evidence" value="ECO:0007669"/>
    <property type="project" value="TreeGrafter"/>
</dbReference>
<comment type="cofactor">
    <cofactor evidence="12">
        <name>Fe(2+)</name>
        <dbReference type="ChEBI" id="CHEBI:29033"/>
    </cofactor>
</comment>
<keyword evidence="3 12" id="KW-0444">Lipid biosynthesis</keyword>
<reference evidence="16" key="2">
    <citation type="submission" date="2007-04" db="EMBL/GenBank/DDBJ databases">
        <title>The genome of the human body louse.</title>
        <authorList>
            <consortium name="The Human Body Louse Genome Consortium"/>
            <person name="Kirkness E."/>
            <person name="Walenz B."/>
            <person name="Hass B."/>
            <person name="Bruggner R."/>
            <person name="Strausberg R."/>
        </authorList>
    </citation>
    <scope>NUCLEOTIDE SEQUENCE</scope>
    <source>
        <strain evidence="16">USDA</strain>
    </source>
</reference>
<dbReference type="InterPro" id="IPR015876">
    <property type="entry name" value="Acyl-CoA_DS"/>
</dbReference>
<evidence type="ECO:0000256" key="14">
    <source>
        <dbReference type="SAM" id="Phobius"/>
    </source>
</evidence>
<reference evidence="17" key="3">
    <citation type="submission" date="2021-02" db="UniProtKB">
        <authorList>
            <consortium name="EnsemblMetazoa"/>
        </authorList>
    </citation>
    <scope>IDENTIFICATION</scope>
    <source>
        <strain evidence="17">USDA</strain>
    </source>
</reference>
<dbReference type="eggNOG" id="KOG1600">
    <property type="taxonomic scope" value="Eukaryota"/>
</dbReference>
<accession>E0VE44</accession>
<dbReference type="EMBL" id="AAZO01001499">
    <property type="status" value="NOT_ANNOTATED_CDS"/>
    <property type="molecule type" value="Genomic_DNA"/>
</dbReference>
<evidence type="ECO:0000256" key="4">
    <source>
        <dbReference type="ARBA" id="ARBA00022692"/>
    </source>
</evidence>
<dbReference type="PRINTS" id="PR00075">
    <property type="entry name" value="FACDDSATRASE"/>
</dbReference>
<comment type="subcellular location">
    <subcellularLocation>
        <location evidence="1">Membrane</location>
        <topology evidence="1">Multi-pass membrane protein</topology>
    </subcellularLocation>
</comment>
<dbReference type="GeneID" id="8233953"/>
<evidence type="ECO:0000256" key="2">
    <source>
        <dbReference type="ARBA" id="ARBA00009295"/>
    </source>
</evidence>
<dbReference type="EnsemblMetazoa" id="PHUM128330-RA">
    <property type="protein sequence ID" value="PHUM128330-PA"/>
    <property type="gene ID" value="PHUM128330"/>
</dbReference>
<name>E0VE44_PEDHC</name>
<dbReference type="Pfam" id="PF00487">
    <property type="entry name" value="FA_desaturase"/>
    <property type="match status" value="1"/>
</dbReference>
<feature type="transmembrane region" description="Helical" evidence="14">
    <location>
        <begin position="87"/>
        <end position="106"/>
    </location>
</feature>
<dbReference type="CTD" id="8233953"/>
<evidence type="ECO:0000313" key="16">
    <source>
        <dbReference type="EMBL" id="EEB11650.1"/>
    </source>
</evidence>
<evidence type="ECO:0000256" key="10">
    <source>
        <dbReference type="ARBA" id="ARBA00023136"/>
    </source>
</evidence>
<evidence type="ECO:0000259" key="15">
    <source>
        <dbReference type="Pfam" id="PF00487"/>
    </source>
</evidence>
<dbReference type="EC" id="1.14.19.1" evidence="16"/>
<dbReference type="STRING" id="121224.E0VE44"/>
<feature type="region of interest" description="Disordered" evidence="13">
    <location>
        <begin position="1"/>
        <end position="60"/>
    </location>
</feature>
<evidence type="ECO:0000256" key="6">
    <source>
        <dbReference type="ARBA" id="ARBA00022989"/>
    </source>
</evidence>